<organism evidence="1 2">
    <name type="scientific">Halosimplex pelagicum</name>
    <dbReference type="NCBI Taxonomy" id="869886"/>
    <lineage>
        <taxon>Archaea</taxon>
        <taxon>Methanobacteriati</taxon>
        <taxon>Methanobacteriota</taxon>
        <taxon>Stenosarchaea group</taxon>
        <taxon>Halobacteria</taxon>
        <taxon>Halobacteriales</taxon>
        <taxon>Haloarculaceae</taxon>
        <taxon>Halosimplex</taxon>
    </lineage>
</organism>
<evidence type="ECO:0000313" key="2">
    <source>
        <dbReference type="Proteomes" id="UP000509346"/>
    </source>
</evidence>
<keyword evidence="2" id="KW-1185">Reference proteome</keyword>
<sequence>MLDPIAVFELTEENSVENADNQKENVSRIAVWDWYERSPDGESSLYELHSNAGEYYVDTDDVNDIIELN</sequence>
<dbReference type="GeneID" id="56083347"/>
<dbReference type="EMBL" id="CP058909">
    <property type="protein sequence ID" value="QLH82313.1"/>
    <property type="molecule type" value="Genomic_DNA"/>
</dbReference>
<name>A0A7D5TBJ4_9EURY</name>
<dbReference type="KEGG" id="hpel:HZS54_12120"/>
<dbReference type="Proteomes" id="UP000509346">
    <property type="component" value="Chromosome"/>
</dbReference>
<proteinExistence type="predicted"/>
<dbReference type="AlphaFoldDB" id="A0A7D5TBJ4"/>
<dbReference type="RefSeq" id="WP_179922781.1">
    <property type="nucleotide sequence ID" value="NZ_CP058909.1"/>
</dbReference>
<accession>A0A7D5TBJ4</accession>
<gene>
    <name evidence="1" type="ORF">HZS54_12120</name>
</gene>
<protein>
    <submittedName>
        <fullName evidence="1">Uncharacterized protein</fullName>
    </submittedName>
</protein>
<dbReference type="OrthoDB" id="385474at2157"/>
<reference evidence="1 2" key="1">
    <citation type="submission" date="2020-07" db="EMBL/GenBank/DDBJ databases">
        <title>Halosimplex litoreum sp. nov. and Halosimplex rubrum sp. nov., isolated from different salt environments.</title>
        <authorList>
            <person name="Cui H."/>
        </authorList>
    </citation>
    <scope>NUCLEOTIDE SEQUENCE [LARGE SCALE GENOMIC DNA]</scope>
    <source>
        <strain evidence="1 2">R2</strain>
    </source>
</reference>
<evidence type="ECO:0000313" key="1">
    <source>
        <dbReference type="EMBL" id="QLH82313.1"/>
    </source>
</evidence>